<reference evidence="1 2" key="1">
    <citation type="submission" date="2014-01" db="EMBL/GenBank/DDBJ databases">
        <title>Roseivivax isoporae LMG 25204 Genome Sequencing.</title>
        <authorList>
            <person name="Lai Q."/>
            <person name="Li G."/>
            <person name="Shao Z."/>
        </authorList>
    </citation>
    <scope>NUCLEOTIDE SEQUENCE [LARGE SCALE GENOMIC DNA]</scope>
    <source>
        <strain evidence="1 2">LMG 25204</strain>
    </source>
</reference>
<comment type="caution">
    <text evidence="1">The sequence shown here is derived from an EMBL/GenBank/DDBJ whole genome shotgun (WGS) entry which is preliminary data.</text>
</comment>
<dbReference type="AlphaFoldDB" id="X7F1H5"/>
<dbReference type="OrthoDB" id="7691601at2"/>
<sequence length="157" mass="17014">MALSQTLIRAATAQQTGTLVLVLATFSHPIAGTRRIVNDTADLTSNGEVFEAYPFSVVLMADKPDEQPVMTLQAANISRDVLAYARTAAASGTRATVTIQIVAKDEPNIVGAQYTNLEAVEWRYTLEQITARLAFRSYQSEPFPAESFTPGAFPGLF</sequence>
<protein>
    <recommendedName>
        <fullName evidence="3">DUF1833 domain-containing protein</fullName>
    </recommendedName>
</protein>
<accession>X7F1H5</accession>
<evidence type="ECO:0000313" key="1">
    <source>
        <dbReference type="EMBL" id="ETX26578.1"/>
    </source>
</evidence>
<evidence type="ECO:0000313" key="2">
    <source>
        <dbReference type="Proteomes" id="UP000023430"/>
    </source>
</evidence>
<organism evidence="1 2">
    <name type="scientific">Roseivivax isoporae LMG 25204</name>
    <dbReference type="NCBI Taxonomy" id="1449351"/>
    <lineage>
        <taxon>Bacteria</taxon>
        <taxon>Pseudomonadati</taxon>
        <taxon>Pseudomonadota</taxon>
        <taxon>Alphaproteobacteria</taxon>
        <taxon>Rhodobacterales</taxon>
        <taxon>Roseobacteraceae</taxon>
        <taxon>Roseivivax</taxon>
    </lineage>
</organism>
<name>X7F1H5_9RHOB</name>
<dbReference type="Pfam" id="PF08875">
    <property type="entry name" value="DUF1833"/>
    <property type="match status" value="1"/>
</dbReference>
<evidence type="ECO:0008006" key="3">
    <source>
        <dbReference type="Google" id="ProtNLM"/>
    </source>
</evidence>
<gene>
    <name evidence="1" type="ORF">RISW2_21925</name>
</gene>
<dbReference type="Proteomes" id="UP000023430">
    <property type="component" value="Unassembled WGS sequence"/>
</dbReference>
<proteinExistence type="predicted"/>
<dbReference type="EMBL" id="JAME01000077">
    <property type="protein sequence ID" value="ETX26578.1"/>
    <property type="molecule type" value="Genomic_DNA"/>
</dbReference>
<keyword evidence="2" id="KW-1185">Reference proteome</keyword>
<dbReference type="RefSeq" id="WP_043775387.1">
    <property type="nucleotide sequence ID" value="NZ_JAME01000077.1"/>
</dbReference>
<dbReference type="InterPro" id="IPR014974">
    <property type="entry name" value="DUF1833"/>
</dbReference>
<dbReference type="STRING" id="1449351.RISW2_21925"/>